<evidence type="ECO:0000256" key="1">
    <source>
        <dbReference type="ARBA" id="ARBA00004651"/>
    </source>
</evidence>
<reference evidence="9" key="1">
    <citation type="submission" date="2014-08" db="EMBL/GenBank/DDBJ databases">
        <authorList>
            <person name="Wibberg D."/>
        </authorList>
    </citation>
    <scope>NUCLEOTIDE SEQUENCE</scope>
</reference>
<feature type="transmembrane region" description="Helical" evidence="7">
    <location>
        <begin position="21"/>
        <end position="39"/>
    </location>
</feature>
<organism evidence="9">
    <name type="scientific">Methanobacterium formicicum</name>
    <dbReference type="NCBI Taxonomy" id="2162"/>
    <lineage>
        <taxon>Archaea</taxon>
        <taxon>Methanobacteriati</taxon>
        <taxon>Methanobacteriota</taxon>
        <taxon>Methanomada group</taxon>
        <taxon>Methanobacteria</taxon>
        <taxon>Methanobacteriales</taxon>
        <taxon>Methanobacteriaceae</taxon>
        <taxon>Methanobacterium</taxon>
    </lineage>
</organism>
<comment type="subcellular location">
    <subcellularLocation>
        <location evidence="1 7">Cell membrane</location>
        <topology evidence="1 7">Multi-pass membrane protein</topology>
    </subcellularLocation>
</comment>
<proteinExistence type="inferred from homology"/>
<gene>
    <name evidence="9" type="ORF">DSM1535_2066</name>
</gene>
<dbReference type="RefSeq" id="WP_052660012.1">
    <property type="nucleotide sequence ID" value="NZ_CALCVY010000144.1"/>
</dbReference>
<evidence type="ECO:0000256" key="4">
    <source>
        <dbReference type="ARBA" id="ARBA00022692"/>
    </source>
</evidence>
<accession>A0A090I4X1</accession>
<dbReference type="Pfam" id="PF00528">
    <property type="entry name" value="BPD_transp_1"/>
    <property type="match status" value="1"/>
</dbReference>
<evidence type="ECO:0000259" key="8">
    <source>
        <dbReference type="PROSITE" id="PS50928"/>
    </source>
</evidence>
<sequence length="318" mass="35208">MSFQEKSLQWFPTKLRTNLQHLLVFGIFFVLFAITFVLPNTSIPVGTNLFGAALGLLTLLFAIEIYIHREDSQKTVDLFLVLGLVLLLWDVATRLSLIDTILFPTPEAVFAVYSQDYSNIITGIFSSLSILGTGYLFAVILAVPIGLVIGWRKRVYNVAYPIAKVASPVPPIVYMPYAIALLPSFFLSSTFLIFIGAFWPILVGVIYGVFSIDHRILNSAKTLGLDEITIMKKVLLPGSMQSIFSGALIGLIISFITLTAAEIVGASSGLGWYIQYQSQFANYDGVLAGMIVLAIVVIFITIIFDRVQDYILRWQNTN</sequence>
<dbReference type="SUPFAM" id="SSF161098">
    <property type="entry name" value="MetI-like"/>
    <property type="match status" value="1"/>
</dbReference>
<dbReference type="PANTHER" id="PTHR30151:SF0">
    <property type="entry name" value="ABC TRANSPORTER PERMEASE PROTEIN MJ0413-RELATED"/>
    <property type="match status" value="1"/>
</dbReference>
<comment type="similarity">
    <text evidence="7">Belongs to the binding-protein-dependent transport system permease family.</text>
</comment>
<keyword evidence="2 7" id="KW-0813">Transport</keyword>
<keyword evidence="5 7" id="KW-1133">Transmembrane helix</keyword>
<dbReference type="GO" id="GO:0005886">
    <property type="term" value="C:plasma membrane"/>
    <property type="evidence" value="ECO:0007669"/>
    <property type="project" value="UniProtKB-SubCell"/>
</dbReference>
<dbReference type="EMBL" id="LN515531">
    <property type="protein sequence ID" value="CEA14389.1"/>
    <property type="molecule type" value="Genomic_DNA"/>
</dbReference>
<keyword evidence="6 7" id="KW-0472">Membrane</keyword>
<dbReference type="KEGG" id="mfi:DSM1535_2066"/>
<dbReference type="PATRIC" id="fig|2162.9.peg.2132"/>
<dbReference type="InterPro" id="IPR000515">
    <property type="entry name" value="MetI-like"/>
</dbReference>
<keyword evidence="4 7" id="KW-0812">Transmembrane</keyword>
<protein>
    <submittedName>
        <fullName evidence="9">Binding-protein-dependent transport system inner membrane protein</fullName>
    </submittedName>
</protein>
<dbReference type="GO" id="GO:0055085">
    <property type="term" value="P:transmembrane transport"/>
    <property type="evidence" value="ECO:0007669"/>
    <property type="project" value="InterPro"/>
</dbReference>
<evidence type="ECO:0000256" key="6">
    <source>
        <dbReference type="ARBA" id="ARBA00023136"/>
    </source>
</evidence>
<dbReference type="PANTHER" id="PTHR30151">
    <property type="entry name" value="ALKANE SULFONATE ABC TRANSPORTER-RELATED, MEMBRANE SUBUNIT"/>
    <property type="match status" value="1"/>
</dbReference>
<dbReference type="Gene3D" id="1.10.3720.10">
    <property type="entry name" value="MetI-like"/>
    <property type="match status" value="1"/>
</dbReference>
<evidence type="ECO:0000256" key="2">
    <source>
        <dbReference type="ARBA" id="ARBA00022448"/>
    </source>
</evidence>
<feature type="transmembrane region" description="Helical" evidence="7">
    <location>
        <begin position="185"/>
        <end position="210"/>
    </location>
</feature>
<dbReference type="InterPro" id="IPR035906">
    <property type="entry name" value="MetI-like_sf"/>
</dbReference>
<feature type="transmembrane region" description="Helical" evidence="7">
    <location>
        <begin position="158"/>
        <end position="179"/>
    </location>
</feature>
<feature type="transmembrane region" description="Helical" evidence="7">
    <location>
        <begin position="285"/>
        <end position="304"/>
    </location>
</feature>
<dbReference type="PROSITE" id="PS50928">
    <property type="entry name" value="ABC_TM1"/>
    <property type="match status" value="1"/>
</dbReference>
<dbReference type="CDD" id="cd06261">
    <property type="entry name" value="TM_PBP2"/>
    <property type="match status" value="1"/>
</dbReference>
<evidence type="ECO:0000256" key="7">
    <source>
        <dbReference type="RuleBase" id="RU363032"/>
    </source>
</evidence>
<feature type="transmembrane region" description="Helical" evidence="7">
    <location>
        <begin position="45"/>
        <end position="67"/>
    </location>
</feature>
<name>A0A090I4X1_METFO</name>
<feature type="domain" description="ABC transmembrane type-1" evidence="8">
    <location>
        <begin position="124"/>
        <end position="304"/>
    </location>
</feature>
<evidence type="ECO:0000256" key="3">
    <source>
        <dbReference type="ARBA" id="ARBA00022475"/>
    </source>
</evidence>
<feature type="transmembrane region" description="Helical" evidence="7">
    <location>
        <begin position="123"/>
        <end position="151"/>
    </location>
</feature>
<feature type="transmembrane region" description="Helical" evidence="7">
    <location>
        <begin position="242"/>
        <end position="265"/>
    </location>
</feature>
<dbReference type="AlphaFoldDB" id="A0A090I4X1"/>
<evidence type="ECO:0000313" key="9">
    <source>
        <dbReference type="EMBL" id="CEA14389.1"/>
    </source>
</evidence>
<keyword evidence="3" id="KW-1003">Cell membrane</keyword>
<evidence type="ECO:0000256" key="5">
    <source>
        <dbReference type="ARBA" id="ARBA00022989"/>
    </source>
</evidence>
<feature type="transmembrane region" description="Helical" evidence="7">
    <location>
        <begin position="79"/>
        <end position="103"/>
    </location>
</feature>